<evidence type="ECO:0000313" key="2">
    <source>
        <dbReference type="Proteomes" id="UP001630127"/>
    </source>
</evidence>
<reference evidence="1 2" key="1">
    <citation type="submission" date="2024-11" db="EMBL/GenBank/DDBJ databases">
        <title>A near-complete genome assembly of Cinchona calisaya.</title>
        <authorList>
            <person name="Lian D.C."/>
            <person name="Zhao X.W."/>
            <person name="Wei L."/>
        </authorList>
    </citation>
    <scope>NUCLEOTIDE SEQUENCE [LARGE SCALE GENOMIC DNA]</scope>
    <source>
        <tissue evidence="1">Nenye</tissue>
    </source>
</reference>
<dbReference type="EMBL" id="JBJUIK010000004">
    <property type="protein sequence ID" value="KAL3529187.1"/>
    <property type="molecule type" value="Genomic_DNA"/>
</dbReference>
<dbReference type="Proteomes" id="UP001630127">
    <property type="component" value="Unassembled WGS sequence"/>
</dbReference>
<protein>
    <submittedName>
        <fullName evidence="1">Uncharacterized protein</fullName>
    </submittedName>
</protein>
<gene>
    <name evidence="1" type="ORF">ACH5RR_008509</name>
</gene>
<keyword evidence="2" id="KW-1185">Reference proteome</keyword>
<dbReference type="AlphaFoldDB" id="A0ABD3AFD6"/>
<organism evidence="1 2">
    <name type="scientific">Cinchona calisaya</name>
    <dbReference type="NCBI Taxonomy" id="153742"/>
    <lineage>
        <taxon>Eukaryota</taxon>
        <taxon>Viridiplantae</taxon>
        <taxon>Streptophyta</taxon>
        <taxon>Embryophyta</taxon>
        <taxon>Tracheophyta</taxon>
        <taxon>Spermatophyta</taxon>
        <taxon>Magnoliopsida</taxon>
        <taxon>eudicotyledons</taxon>
        <taxon>Gunneridae</taxon>
        <taxon>Pentapetalae</taxon>
        <taxon>asterids</taxon>
        <taxon>lamiids</taxon>
        <taxon>Gentianales</taxon>
        <taxon>Rubiaceae</taxon>
        <taxon>Cinchonoideae</taxon>
        <taxon>Cinchoneae</taxon>
        <taxon>Cinchona</taxon>
    </lineage>
</organism>
<sequence length="122" mass="14410">MKCSKVLNLSCSLEICVAYFHALSRNCPTNLYPTNHFRTSFSLKIYLQHHLCLHELLHGCGSKAFKFFQESNLFYLVVCRLFSLPNAFLSYQALIYDLKHLYIIRNDELQRGFGLFMNNWLY</sequence>
<comment type="caution">
    <text evidence="1">The sequence shown here is derived from an EMBL/GenBank/DDBJ whole genome shotgun (WGS) entry which is preliminary data.</text>
</comment>
<name>A0ABD3AFD6_9GENT</name>
<proteinExistence type="predicted"/>
<evidence type="ECO:0000313" key="1">
    <source>
        <dbReference type="EMBL" id="KAL3529187.1"/>
    </source>
</evidence>
<accession>A0ABD3AFD6</accession>